<dbReference type="EMBL" id="KB446541">
    <property type="protein sequence ID" value="EME42718.1"/>
    <property type="molecule type" value="Genomic_DNA"/>
</dbReference>
<name>N1PJH8_DOTSN</name>
<gene>
    <name evidence="2" type="ORF">DOTSEDRAFT_54996</name>
</gene>
<evidence type="ECO:0000259" key="1">
    <source>
        <dbReference type="Pfam" id="PF20150"/>
    </source>
</evidence>
<feature type="domain" description="2EXR" evidence="1">
    <location>
        <begin position="60"/>
        <end position="127"/>
    </location>
</feature>
<dbReference type="InterPro" id="IPR045518">
    <property type="entry name" value="2EXR"/>
</dbReference>
<dbReference type="PANTHER" id="PTHR42085">
    <property type="entry name" value="F-BOX DOMAIN-CONTAINING PROTEIN"/>
    <property type="match status" value="1"/>
</dbReference>
<proteinExistence type="predicted"/>
<dbReference type="PANTHER" id="PTHR42085:SF2">
    <property type="entry name" value="F-BOX DOMAIN-CONTAINING PROTEIN"/>
    <property type="match status" value="1"/>
</dbReference>
<protein>
    <recommendedName>
        <fullName evidence="1">2EXR domain-containing protein</fullName>
    </recommendedName>
</protein>
<dbReference type="HOGENOM" id="CLU_1415134_0_0_1"/>
<organism evidence="2 3">
    <name type="scientific">Dothistroma septosporum (strain NZE10 / CBS 128990)</name>
    <name type="common">Red band needle blight fungus</name>
    <name type="synonym">Mycosphaerella pini</name>
    <dbReference type="NCBI Taxonomy" id="675120"/>
    <lineage>
        <taxon>Eukaryota</taxon>
        <taxon>Fungi</taxon>
        <taxon>Dikarya</taxon>
        <taxon>Ascomycota</taxon>
        <taxon>Pezizomycotina</taxon>
        <taxon>Dothideomycetes</taxon>
        <taxon>Dothideomycetidae</taxon>
        <taxon>Mycosphaerellales</taxon>
        <taxon>Mycosphaerellaceae</taxon>
        <taxon>Dothistroma</taxon>
    </lineage>
</organism>
<dbReference type="Proteomes" id="UP000016933">
    <property type="component" value="Unassembled WGS sequence"/>
</dbReference>
<keyword evidence="3" id="KW-1185">Reference proteome</keyword>
<evidence type="ECO:0000313" key="3">
    <source>
        <dbReference type="Proteomes" id="UP000016933"/>
    </source>
</evidence>
<dbReference type="OrthoDB" id="3650508at2759"/>
<reference evidence="3" key="1">
    <citation type="journal article" date="2012" name="PLoS Genet.">
        <title>The genomes of the fungal plant pathogens Cladosporium fulvum and Dothistroma septosporum reveal adaptation to different hosts and lifestyles but also signatures of common ancestry.</title>
        <authorList>
            <person name="de Wit P.J.G.M."/>
            <person name="van der Burgt A."/>
            <person name="Oekmen B."/>
            <person name="Stergiopoulos I."/>
            <person name="Abd-Elsalam K.A."/>
            <person name="Aerts A.L."/>
            <person name="Bahkali A.H."/>
            <person name="Beenen H.G."/>
            <person name="Chettri P."/>
            <person name="Cox M.P."/>
            <person name="Datema E."/>
            <person name="de Vries R.P."/>
            <person name="Dhillon B."/>
            <person name="Ganley A.R."/>
            <person name="Griffiths S.A."/>
            <person name="Guo Y."/>
            <person name="Hamelin R.C."/>
            <person name="Henrissat B."/>
            <person name="Kabir M.S."/>
            <person name="Jashni M.K."/>
            <person name="Kema G."/>
            <person name="Klaubauf S."/>
            <person name="Lapidus A."/>
            <person name="Levasseur A."/>
            <person name="Lindquist E."/>
            <person name="Mehrabi R."/>
            <person name="Ohm R.A."/>
            <person name="Owen T.J."/>
            <person name="Salamov A."/>
            <person name="Schwelm A."/>
            <person name="Schijlen E."/>
            <person name="Sun H."/>
            <person name="van den Burg H.A."/>
            <person name="van Ham R.C.H.J."/>
            <person name="Zhang S."/>
            <person name="Goodwin S.B."/>
            <person name="Grigoriev I.V."/>
            <person name="Collemare J."/>
            <person name="Bradshaw R.E."/>
        </authorList>
    </citation>
    <scope>NUCLEOTIDE SEQUENCE [LARGE SCALE GENOMIC DNA]</scope>
    <source>
        <strain evidence="3">NZE10 / CBS 128990</strain>
    </source>
</reference>
<sequence length="192" mass="22020">MPPESIAKQMATIRKRARTQLRQEHPDLNSIHLLDRMPEGEQADFYGGEQEIAYTRARTSFFALPAEIRNIIYELALISTRELKMKTGEPIPTVEDLKTSQAPAGPCVALLHTSRQIRQEALPIYQGLNTFQIELKCATHKQILQSFGLRILKKWRRAIGKPQFAMLKHVLIQVRLGYISFSDLYRQLSTAF</sequence>
<dbReference type="Pfam" id="PF20150">
    <property type="entry name" value="2EXR"/>
    <property type="match status" value="1"/>
</dbReference>
<dbReference type="AlphaFoldDB" id="N1PJH8"/>
<accession>N1PJH8</accession>
<evidence type="ECO:0000313" key="2">
    <source>
        <dbReference type="EMBL" id="EME42718.1"/>
    </source>
</evidence>
<dbReference type="OMA" id="CCIRESQ"/>
<dbReference type="InterPro" id="IPR038883">
    <property type="entry name" value="AN11006-like"/>
</dbReference>
<reference evidence="2 3" key="2">
    <citation type="journal article" date="2012" name="PLoS Pathog.">
        <title>Diverse lifestyles and strategies of plant pathogenesis encoded in the genomes of eighteen Dothideomycetes fungi.</title>
        <authorList>
            <person name="Ohm R.A."/>
            <person name="Feau N."/>
            <person name="Henrissat B."/>
            <person name="Schoch C.L."/>
            <person name="Horwitz B.A."/>
            <person name="Barry K.W."/>
            <person name="Condon B.J."/>
            <person name="Copeland A.C."/>
            <person name="Dhillon B."/>
            <person name="Glaser F."/>
            <person name="Hesse C.N."/>
            <person name="Kosti I."/>
            <person name="LaButti K."/>
            <person name="Lindquist E.A."/>
            <person name="Lucas S."/>
            <person name="Salamov A.A."/>
            <person name="Bradshaw R.E."/>
            <person name="Ciuffetti L."/>
            <person name="Hamelin R.C."/>
            <person name="Kema G.H.J."/>
            <person name="Lawrence C."/>
            <person name="Scott J.A."/>
            <person name="Spatafora J.W."/>
            <person name="Turgeon B.G."/>
            <person name="de Wit P.J.G.M."/>
            <person name="Zhong S."/>
            <person name="Goodwin S.B."/>
            <person name="Grigoriev I.V."/>
        </authorList>
    </citation>
    <scope>NUCLEOTIDE SEQUENCE [LARGE SCALE GENOMIC DNA]</scope>
    <source>
        <strain evidence="3">NZE10 / CBS 128990</strain>
    </source>
</reference>